<dbReference type="SUPFAM" id="SSF47413">
    <property type="entry name" value="lambda repressor-like DNA-binding domains"/>
    <property type="match status" value="1"/>
</dbReference>
<dbReference type="RefSeq" id="WP_184992090.1">
    <property type="nucleotide sequence ID" value="NZ_BOMK01000001.1"/>
</dbReference>
<feature type="domain" description="HTH lacI-type" evidence="5">
    <location>
        <begin position="13"/>
        <end position="67"/>
    </location>
</feature>
<dbReference type="InterPro" id="IPR000843">
    <property type="entry name" value="HTH_LacI"/>
</dbReference>
<dbReference type="Proteomes" id="UP000578112">
    <property type="component" value="Unassembled WGS sequence"/>
</dbReference>
<dbReference type="InterPro" id="IPR010982">
    <property type="entry name" value="Lambda_DNA-bd_dom_sf"/>
</dbReference>
<dbReference type="Gene3D" id="3.40.50.2300">
    <property type="match status" value="2"/>
</dbReference>
<dbReference type="InterPro" id="IPR046335">
    <property type="entry name" value="LacI/GalR-like_sensor"/>
</dbReference>
<dbReference type="SUPFAM" id="SSF53822">
    <property type="entry name" value="Periplasmic binding protein-like I"/>
    <property type="match status" value="1"/>
</dbReference>
<keyword evidence="2 6" id="KW-0238">DNA-binding</keyword>
<dbReference type="GO" id="GO:0003700">
    <property type="term" value="F:DNA-binding transcription factor activity"/>
    <property type="evidence" value="ECO:0007669"/>
    <property type="project" value="TreeGrafter"/>
</dbReference>
<dbReference type="AlphaFoldDB" id="A0A7W7HVJ6"/>
<reference evidence="6 7" key="1">
    <citation type="submission" date="2020-08" db="EMBL/GenBank/DDBJ databases">
        <title>Sequencing the genomes of 1000 actinobacteria strains.</title>
        <authorList>
            <person name="Klenk H.-P."/>
        </authorList>
    </citation>
    <scope>NUCLEOTIDE SEQUENCE [LARGE SCALE GENOMIC DNA]</scope>
    <source>
        <strain evidence="6 7">DSM 43149</strain>
    </source>
</reference>
<evidence type="ECO:0000256" key="3">
    <source>
        <dbReference type="ARBA" id="ARBA00023163"/>
    </source>
</evidence>
<dbReference type="CDD" id="cd06279">
    <property type="entry name" value="PBP1_LacI-like"/>
    <property type="match status" value="1"/>
</dbReference>
<dbReference type="Gene3D" id="1.10.260.40">
    <property type="entry name" value="lambda repressor-like DNA-binding domains"/>
    <property type="match status" value="1"/>
</dbReference>
<evidence type="ECO:0000313" key="6">
    <source>
        <dbReference type="EMBL" id="MBB4761596.1"/>
    </source>
</evidence>
<organism evidence="6 7">
    <name type="scientific">Actinoplanes digitatis</name>
    <dbReference type="NCBI Taxonomy" id="1868"/>
    <lineage>
        <taxon>Bacteria</taxon>
        <taxon>Bacillati</taxon>
        <taxon>Actinomycetota</taxon>
        <taxon>Actinomycetes</taxon>
        <taxon>Micromonosporales</taxon>
        <taxon>Micromonosporaceae</taxon>
        <taxon>Actinoplanes</taxon>
    </lineage>
</organism>
<dbReference type="Pfam" id="PF13377">
    <property type="entry name" value="Peripla_BP_3"/>
    <property type="match status" value="1"/>
</dbReference>
<dbReference type="InterPro" id="IPR028082">
    <property type="entry name" value="Peripla_BP_I"/>
</dbReference>
<proteinExistence type="predicted"/>
<dbReference type="PROSITE" id="PS50932">
    <property type="entry name" value="HTH_LACI_2"/>
    <property type="match status" value="1"/>
</dbReference>
<evidence type="ECO:0000259" key="5">
    <source>
        <dbReference type="PROSITE" id="PS50932"/>
    </source>
</evidence>
<comment type="caution">
    <text evidence="6">The sequence shown here is derived from an EMBL/GenBank/DDBJ whole genome shotgun (WGS) entry which is preliminary data.</text>
</comment>
<keyword evidence="7" id="KW-1185">Reference proteome</keyword>
<name>A0A7W7HVJ6_9ACTN</name>
<dbReference type="Pfam" id="PF00356">
    <property type="entry name" value="LacI"/>
    <property type="match status" value="1"/>
</dbReference>
<dbReference type="GO" id="GO:0000976">
    <property type="term" value="F:transcription cis-regulatory region binding"/>
    <property type="evidence" value="ECO:0007669"/>
    <property type="project" value="TreeGrafter"/>
</dbReference>
<dbReference type="SMART" id="SM00354">
    <property type="entry name" value="HTH_LACI"/>
    <property type="match status" value="1"/>
</dbReference>
<accession>A0A7W7HVJ6</accession>
<keyword evidence="1" id="KW-0805">Transcription regulation</keyword>
<gene>
    <name evidence="6" type="ORF">BJ971_002152</name>
</gene>
<evidence type="ECO:0000256" key="4">
    <source>
        <dbReference type="SAM" id="MobiDB-lite"/>
    </source>
</evidence>
<dbReference type="EMBL" id="JACHNH010000001">
    <property type="protein sequence ID" value="MBB4761596.1"/>
    <property type="molecule type" value="Genomic_DNA"/>
</dbReference>
<dbReference type="PANTHER" id="PTHR30146:SF138">
    <property type="entry name" value="TRANSCRIPTIONAL REGULATORY PROTEIN"/>
    <property type="match status" value="1"/>
</dbReference>
<evidence type="ECO:0000313" key="7">
    <source>
        <dbReference type="Proteomes" id="UP000578112"/>
    </source>
</evidence>
<evidence type="ECO:0000256" key="2">
    <source>
        <dbReference type="ARBA" id="ARBA00023125"/>
    </source>
</evidence>
<feature type="region of interest" description="Disordered" evidence="4">
    <location>
        <begin position="342"/>
        <end position="375"/>
    </location>
</feature>
<keyword evidence="3" id="KW-0804">Transcription</keyword>
<dbReference type="PANTHER" id="PTHR30146">
    <property type="entry name" value="LACI-RELATED TRANSCRIPTIONAL REPRESSOR"/>
    <property type="match status" value="1"/>
</dbReference>
<protein>
    <submittedName>
        <fullName evidence="6">DNA-binding LacI/PurR family transcriptional regulator</fullName>
    </submittedName>
</protein>
<evidence type="ECO:0000256" key="1">
    <source>
        <dbReference type="ARBA" id="ARBA00023015"/>
    </source>
</evidence>
<sequence length="375" mass="40686">MTAKDAHAARRRPTSRDVAAAAGVSRSAVSFAFNDPTRVSTATRERILAAARELKYTPPPSGRTLRNGRTQSLGVLLPHDIPKVMENPYYARFLMGLGQVCTREGMSLQLIPPLGDSLVKAVRHAAVDGFVVCGLDTDRGEIAELTRRALPYVLVDSDAPEGAPSVDIDDRDGARDVTQHLLELGHRRIAVLSVEPRSDRPAPTYRDPLVRRIAGIEDALAAVGLSRRDITVAEVPCTRMDGYRATQAIMATRPRPTALVVLADLMAFGAIDALHDLGLDVPGDVSVTGFDDLPEAQWTRPRLTTVRQPIVAKGRIAGDFLISAIRGEDQHQHQLLQTVLITRESSKPPAEPVTPDGRYQPSVPQSPARPVPSRT</sequence>
<dbReference type="CDD" id="cd01392">
    <property type="entry name" value="HTH_LacI"/>
    <property type="match status" value="1"/>
</dbReference>